<dbReference type="Proteomes" id="UP000199495">
    <property type="component" value="Unassembled WGS sequence"/>
</dbReference>
<evidence type="ECO:0000313" key="2">
    <source>
        <dbReference type="EMBL" id="SDG14564.1"/>
    </source>
</evidence>
<evidence type="ECO:0000313" key="3">
    <source>
        <dbReference type="Proteomes" id="UP000199495"/>
    </source>
</evidence>
<dbReference type="PANTHER" id="PTHR12526">
    <property type="entry name" value="GLYCOSYLTRANSFERASE"/>
    <property type="match status" value="1"/>
</dbReference>
<dbReference type="InterPro" id="IPR028098">
    <property type="entry name" value="Glyco_trans_4-like_N"/>
</dbReference>
<accession>A0A1G7RV51</accession>
<dbReference type="CDD" id="cd03794">
    <property type="entry name" value="GT4_WbuB-like"/>
    <property type="match status" value="1"/>
</dbReference>
<dbReference type="Gene3D" id="3.40.50.2000">
    <property type="entry name" value="Glycogen Phosphorylase B"/>
    <property type="match status" value="2"/>
</dbReference>
<dbReference type="PANTHER" id="PTHR12526:SF638">
    <property type="entry name" value="SPORE COAT PROTEIN SA"/>
    <property type="match status" value="1"/>
</dbReference>
<name>A0A1G7RV51_9HYPH</name>
<gene>
    <name evidence="2" type="ORF">SAMN04487974_101140</name>
</gene>
<protein>
    <submittedName>
        <fullName evidence="2">Colanic acid biosynthesis glycosyl transferase WcaI</fullName>
    </submittedName>
</protein>
<dbReference type="STRING" id="440168.SAMN04487974_101140"/>
<dbReference type="EMBL" id="FNCS01000001">
    <property type="protein sequence ID" value="SDG14564.1"/>
    <property type="molecule type" value="Genomic_DNA"/>
</dbReference>
<organism evidence="2 3">
    <name type="scientific">Pelagibacterium luteolum</name>
    <dbReference type="NCBI Taxonomy" id="440168"/>
    <lineage>
        <taxon>Bacteria</taxon>
        <taxon>Pseudomonadati</taxon>
        <taxon>Pseudomonadota</taxon>
        <taxon>Alphaproteobacteria</taxon>
        <taxon>Hyphomicrobiales</taxon>
        <taxon>Devosiaceae</taxon>
        <taxon>Pelagibacterium</taxon>
    </lineage>
</organism>
<feature type="domain" description="Glycosyltransferase subfamily 4-like N-terminal" evidence="1">
    <location>
        <begin position="16"/>
        <end position="204"/>
    </location>
</feature>
<keyword evidence="2" id="KW-0808">Transferase</keyword>
<evidence type="ECO:0000259" key="1">
    <source>
        <dbReference type="Pfam" id="PF13579"/>
    </source>
</evidence>
<keyword evidence="3" id="KW-1185">Reference proteome</keyword>
<proteinExistence type="predicted"/>
<dbReference type="SUPFAM" id="SSF53756">
    <property type="entry name" value="UDP-Glycosyltransferase/glycogen phosphorylase"/>
    <property type="match status" value="1"/>
</dbReference>
<reference evidence="2 3" key="1">
    <citation type="submission" date="2016-10" db="EMBL/GenBank/DDBJ databases">
        <authorList>
            <person name="de Groot N.N."/>
        </authorList>
    </citation>
    <scope>NUCLEOTIDE SEQUENCE [LARGE SCALE GENOMIC DNA]</scope>
    <source>
        <strain evidence="2 3">CGMCC 1.10267</strain>
    </source>
</reference>
<dbReference type="RefSeq" id="WP_090589712.1">
    <property type="nucleotide sequence ID" value="NZ_FNCS01000001.1"/>
</dbReference>
<sequence>MKIAIVGLNYAPEPIGIAVYTTGLAQTLAARGHDVEVIAGQPYYPNWAVMDGFPRAGFKASRENGVRLLRLPHYVPGKPSGAKRLLHHASFATTSALPALWKGLTGRPDLVIAIAPSLLSAPVALAMAKAAGAKSWLHIQDFEIDAAVATGMLPERGRAMALARRFEAGLLKGFDTVSTISPQMRALLVEKGVTPERAVLFPNWADIDAAHYAGPSSYRRQWGITTRHVALYSGAIGAKQGIGIIIEAARRLQARSDLTFVICGEGPNRDALDAAAQTLPNLRVYDLQPKERLGDLLALASVHLLPQLGSAADLVLPSKLANMLASGRPVIATAASGTGLAAAVAGNGIVTQPEDGPAFATAIANLLDDDVMRTELGQAARASALTRWARGPILDRACAHMERTAASRRTAPRPAIATADE</sequence>
<dbReference type="AlphaFoldDB" id="A0A1G7RV51"/>
<dbReference type="OrthoDB" id="9787293at2"/>
<dbReference type="NCBIfam" id="NF007640">
    <property type="entry name" value="PRK10307.1"/>
    <property type="match status" value="1"/>
</dbReference>
<dbReference type="Pfam" id="PF13579">
    <property type="entry name" value="Glyco_trans_4_4"/>
    <property type="match status" value="1"/>
</dbReference>
<dbReference type="GO" id="GO:0016757">
    <property type="term" value="F:glycosyltransferase activity"/>
    <property type="evidence" value="ECO:0007669"/>
    <property type="project" value="TreeGrafter"/>
</dbReference>
<dbReference type="Pfam" id="PF13692">
    <property type="entry name" value="Glyco_trans_1_4"/>
    <property type="match status" value="1"/>
</dbReference>